<gene>
    <name evidence="1" type="ORF">OHJ16_12280</name>
</gene>
<name>A0ABT4IAQ1_9ACTO</name>
<organism evidence="1 2">
    <name type="scientific">Actinomyces israelii</name>
    <dbReference type="NCBI Taxonomy" id="1659"/>
    <lineage>
        <taxon>Bacteria</taxon>
        <taxon>Bacillati</taxon>
        <taxon>Actinomycetota</taxon>
        <taxon>Actinomycetes</taxon>
        <taxon>Actinomycetales</taxon>
        <taxon>Actinomycetaceae</taxon>
        <taxon>Actinomyces</taxon>
    </lineage>
</organism>
<accession>A0ABT4IAQ1</accession>
<proteinExistence type="predicted"/>
<comment type="caution">
    <text evidence="1">The sequence shown here is derived from an EMBL/GenBank/DDBJ whole genome shotgun (WGS) entry which is preliminary data.</text>
</comment>
<keyword evidence="2" id="KW-1185">Reference proteome</keyword>
<dbReference type="EMBL" id="JAPTMY010000030">
    <property type="protein sequence ID" value="MCZ0858818.1"/>
    <property type="molecule type" value="Genomic_DNA"/>
</dbReference>
<protein>
    <recommendedName>
        <fullName evidence="3">HEAT repeat domain-containing protein</fullName>
    </recommendedName>
</protein>
<dbReference type="Proteomes" id="UP001072034">
    <property type="component" value="Unassembled WGS sequence"/>
</dbReference>
<reference evidence="1" key="1">
    <citation type="submission" date="2022-10" db="EMBL/GenBank/DDBJ databases">
        <title>Genome sequence of Actinomyces israelii ATCC 10048.</title>
        <authorList>
            <person name="Watt R.M."/>
            <person name="Tong W.M."/>
        </authorList>
    </citation>
    <scope>NUCLEOTIDE SEQUENCE</scope>
    <source>
        <strain evidence="1">ATCC 10048</strain>
    </source>
</reference>
<evidence type="ECO:0000313" key="2">
    <source>
        <dbReference type="Proteomes" id="UP001072034"/>
    </source>
</evidence>
<evidence type="ECO:0000313" key="1">
    <source>
        <dbReference type="EMBL" id="MCZ0858818.1"/>
    </source>
</evidence>
<evidence type="ECO:0008006" key="3">
    <source>
        <dbReference type="Google" id="ProtNLM"/>
    </source>
</evidence>
<dbReference type="RefSeq" id="WP_268918144.1">
    <property type="nucleotide sequence ID" value="NZ_JAPTMY010000030.1"/>
</dbReference>
<sequence length="167" mass="19089">MAAADKGYEAERLLGSPGAVERVMPVLREWLDPRYRRRAKPGEGSVTAALAIAGFLDCSRVRELAPLLMYWAYAVGHRVRVLQLLGHLDHSEIRRVVVPYVRNELRTSSSLEWEDYQDAADILYYFGFYDEVRWVIDQALAHEDPQIRQEGREMEEYLSASSEAGGE</sequence>